<keyword evidence="2" id="KW-1185">Reference proteome</keyword>
<name>A0A856QMM3_9GAMM</name>
<evidence type="ECO:0000313" key="2">
    <source>
        <dbReference type="Proteomes" id="UP000324285"/>
    </source>
</evidence>
<dbReference type="Pfam" id="PF07366">
    <property type="entry name" value="SnoaL"/>
    <property type="match status" value="2"/>
</dbReference>
<dbReference type="Gene3D" id="3.10.450.50">
    <property type="match status" value="2"/>
</dbReference>
<organism evidence="1 2">
    <name type="scientific">Halomonas binhaiensis</name>
    <dbReference type="NCBI Taxonomy" id="2562282"/>
    <lineage>
        <taxon>Bacteria</taxon>
        <taxon>Pseudomonadati</taxon>
        <taxon>Pseudomonadota</taxon>
        <taxon>Gammaproteobacteria</taxon>
        <taxon>Oceanospirillales</taxon>
        <taxon>Halomonadaceae</taxon>
        <taxon>Halomonas</taxon>
    </lineage>
</organism>
<proteinExistence type="predicted"/>
<evidence type="ECO:0000313" key="1">
    <source>
        <dbReference type="EMBL" id="QEM81187.2"/>
    </source>
</evidence>
<dbReference type="InterPro" id="IPR009959">
    <property type="entry name" value="Cyclase_SnoaL-like"/>
</dbReference>
<dbReference type="SUPFAM" id="SSF54427">
    <property type="entry name" value="NTF2-like"/>
    <property type="match status" value="2"/>
</dbReference>
<dbReference type="Proteomes" id="UP000324285">
    <property type="component" value="Chromosome"/>
</dbReference>
<protein>
    <submittedName>
        <fullName evidence="1">Ester cyclase</fullName>
    </submittedName>
</protein>
<sequence length="331" mass="37543">MTITRLREALYDTNTDALPEQLEKLFAPDCAIHLAHPLGEMVGPQALHERGYAPLIAAIPDLERRDYITIGGGDNDQHWIGCAGFYTGVFERPWLDIPPTQHIVTMRYAEFFRLEDDRIVEMRALWDIPELMMQANAWPMGPSLGREFLVPGPATQDGLITGPRDEIRTAKSLKLVSDMLNALGQYAQGGVEAMNLEHYWHPRMVWYGPAGIGSGRRITGFRNWHQKPFLAGMPDRRSLGADVMFADNDYVGLFGWPALEATISQDGWLGIAPSGQRVTLRSLDFWRCEKDQIRENWVLVDLLDVFDQIGVDVLSRMRELTAGHRVRFPDR</sequence>
<dbReference type="InterPro" id="IPR032710">
    <property type="entry name" value="NTF2-like_dom_sf"/>
</dbReference>
<dbReference type="PANTHER" id="PTHR38436">
    <property type="entry name" value="POLYKETIDE CYCLASE SNOAL-LIKE DOMAIN"/>
    <property type="match status" value="1"/>
</dbReference>
<dbReference type="PANTHER" id="PTHR38436:SF1">
    <property type="entry name" value="ESTER CYCLASE"/>
    <property type="match status" value="1"/>
</dbReference>
<dbReference type="GO" id="GO:0030638">
    <property type="term" value="P:polyketide metabolic process"/>
    <property type="evidence" value="ECO:0007669"/>
    <property type="project" value="InterPro"/>
</dbReference>
<accession>A0A856QMM3</accession>
<dbReference type="AlphaFoldDB" id="A0A856QMM3"/>
<reference evidence="1" key="1">
    <citation type="submission" date="2021-02" db="EMBL/GenBank/DDBJ databases">
        <title>Strain Y2R2, a novel species of the genus Halomonas.</title>
        <authorList>
            <person name="Huang H."/>
        </authorList>
    </citation>
    <scope>NUCLEOTIDE SEQUENCE</scope>
    <source>
        <strain evidence="1">Y2R2</strain>
    </source>
</reference>
<dbReference type="EMBL" id="CP038437">
    <property type="protein sequence ID" value="QEM81187.2"/>
    <property type="molecule type" value="Genomic_DNA"/>
</dbReference>
<dbReference type="KEGG" id="hbh:E4T21_06285"/>
<gene>
    <name evidence="1" type="ORF">E4T21_06285</name>
</gene>